<gene>
    <name evidence="3" type="ORF">CAL28_14575</name>
</gene>
<keyword evidence="1" id="KW-0472">Membrane</keyword>
<comment type="caution">
    <text evidence="3">The sequence shown here is derived from an EMBL/GenBank/DDBJ whole genome shotgun (WGS) entry which is preliminary data.</text>
</comment>
<protein>
    <submittedName>
        <fullName evidence="3">Small permease of tripartite tricarboxylate transporter</fullName>
    </submittedName>
</protein>
<feature type="transmembrane region" description="Helical" evidence="1">
    <location>
        <begin position="97"/>
        <end position="124"/>
    </location>
</feature>
<dbReference type="AlphaFoldDB" id="A0A261UP00"/>
<keyword evidence="4" id="KW-1185">Reference proteome</keyword>
<keyword evidence="1" id="KW-0812">Transmembrane</keyword>
<evidence type="ECO:0000313" key="3">
    <source>
        <dbReference type="EMBL" id="OZI63361.1"/>
    </source>
</evidence>
<dbReference type="Pfam" id="PF07331">
    <property type="entry name" value="TctB"/>
    <property type="match status" value="1"/>
</dbReference>
<feature type="transmembrane region" description="Helical" evidence="1">
    <location>
        <begin position="14"/>
        <end position="36"/>
    </location>
</feature>
<organism evidence="3 4">
    <name type="scientific">Bordetella genomosp. 11</name>
    <dbReference type="NCBI Taxonomy" id="1416808"/>
    <lineage>
        <taxon>Bacteria</taxon>
        <taxon>Pseudomonadati</taxon>
        <taxon>Pseudomonadota</taxon>
        <taxon>Betaproteobacteria</taxon>
        <taxon>Burkholderiales</taxon>
        <taxon>Alcaligenaceae</taxon>
        <taxon>Bordetella</taxon>
    </lineage>
</organism>
<sequence length="169" mass="18608">MEAQEQERPASRAVVSYMAMELAVAGLLAALAVTVIWSNYSIGAGWADDGPQAGYFPMRIGIIILVATAAVAVQALRRHDLRPFVRVDELRQVCVVLVPLVIYVGLIRFLGIYVASALFVAAFMRWVGKYPLWKGLPLAVAIMAVLFWVFEMKFLVPLPKGPLESLLGY</sequence>
<keyword evidence="1" id="KW-1133">Transmembrane helix</keyword>
<dbReference type="EMBL" id="NEVS01000004">
    <property type="protein sequence ID" value="OZI63361.1"/>
    <property type="molecule type" value="Genomic_DNA"/>
</dbReference>
<evidence type="ECO:0000259" key="2">
    <source>
        <dbReference type="Pfam" id="PF07331"/>
    </source>
</evidence>
<dbReference type="OrthoDB" id="6183775at2"/>
<name>A0A261UP00_9BORD</name>
<evidence type="ECO:0000256" key="1">
    <source>
        <dbReference type="SAM" id="Phobius"/>
    </source>
</evidence>
<feature type="domain" description="DUF1468" evidence="2">
    <location>
        <begin position="23"/>
        <end position="159"/>
    </location>
</feature>
<reference evidence="4" key="1">
    <citation type="submission" date="2017-05" db="EMBL/GenBank/DDBJ databases">
        <title>Complete and WGS of Bordetella genogroups.</title>
        <authorList>
            <person name="Spilker T."/>
            <person name="Lipuma J."/>
        </authorList>
    </citation>
    <scope>NUCLEOTIDE SEQUENCE [LARGE SCALE GENOMIC DNA]</scope>
    <source>
        <strain evidence="4">AU8856</strain>
    </source>
</reference>
<accession>A0A261UP00</accession>
<feature type="transmembrane region" description="Helical" evidence="1">
    <location>
        <begin position="56"/>
        <end position="76"/>
    </location>
</feature>
<evidence type="ECO:0000313" key="4">
    <source>
        <dbReference type="Proteomes" id="UP000215767"/>
    </source>
</evidence>
<proteinExistence type="predicted"/>
<dbReference type="InterPro" id="IPR009936">
    <property type="entry name" value="DUF1468"/>
</dbReference>
<feature type="transmembrane region" description="Helical" evidence="1">
    <location>
        <begin position="130"/>
        <end position="150"/>
    </location>
</feature>
<dbReference type="Proteomes" id="UP000215767">
    <property type="component" value="Unassembled WGS sequence"/>
</dbReference>